<keyword evidence="1" id="KW-0328">Glycosyltransferase</keyword>
<name>A0ACB7V7C2_DIOAL</name>
<proteinExistence type="predicted"/>
<keyword evidence="1" id="KW-0808">Transferase</keyword>
<accession>A0ACB7V7C2</accession>
<protein>
    <submittedName>
        <fullName evidence="1">Plant galacturonosyltransferase GAUT protein</fullName>
        <ecNumber evidence="1">2.4.1.43</ecNumber>
    </submittedName>
</protein>
<sequence>MLPFTTMRYSLITFLQPQLLSILQYQMPKSQYQQYLNFPHPIIHQNFDPKACGWAFGMNIFDLKEWRLHNLTQTYHYWQDLNEERQLWKLGSLPPGLLTFYKLAYPLDQRWHLLKLGYKGSIKQGDIDRAAVIHYNGIYKPWLDIAYSRYVPYWSKYAHCPSVYFPPLHQEAYYSLNL</sequence>
<organism evidence="1 2">
    <name type="scientific">Dioscorea alata</name>
    <name type="common">Purple yam</name>
    <dbReference type="NCBI Taxonomy" id="55571"/>
    <lineage>
        <taxon>Eukaryota</taxon>
        <taxon>Viridiplantae</taxon>
        <taxon>Streptophyta</taxon>
        <taxon>Embryophyta</taxon>
        <taxon>Tracheophyta</taxon>
        <taxon>Spermatophyta</taxon>
        <taxon>Magnoliopsida</taxon>
        <taxon>Liliopsida</taxon>
        <taxon>Dioscoreales</taxon>
        <taxon>Dioscoreaceae</taxon>
        <taxon>Dioscorea</taxon>
    </lineage>
</organism>
<dbReference type="EMBL" id="CM037021">
    <property type="protein sequence ID" value="KAH7669390.1"/>
    <property type="molecule type" value="Genomic_DNA"/>
</dbReference>
<dbReference type="Proteomes" id="UP000827976">
    <property type="component" value="Chromosome 11"/>
</dbReference>
<gene>
    <name evidence="1" type="ORF">IHE45_11G074600</name>
</gene>
<comment type="caution">
    <text evidence="1">The sequence shown here is derived from an EMBL/GenBank/DDBJ whole genome shotgun (WGS) entry which is preliminary data.</text>
</comment>
<keyword evidence="2" id="KW-1185">Reference proteome</keyword>
<reference evidence="2" key="1">
    <citation type="journal article" date="2022" name="Nat. Commun.">
        <title>Chromosome evolution and the genetic basis of agronomically important traits in greater yam.</title>
        <authorList>
            <person name="Bredeson J.V."/>
            <person name="Lyons J.B."/>
            <person name="Oniyinde I.O."/>
            <person name="Okereke N.R."/>
            <person name="Kolade O."/>
            <person name="Nnabue I."/>
            <person name="Nwadili C.O."/>
            <person name="Hribova E."/>
            <person name="Parker M."/>
            <person name="Nwogha J."/>
            <person name="Shu S."/>
            <person name="Carlson J."/>
            <person name="Kariba R."/>
            <person name="Muthemba S."/>
            <person name="Knop K."/>
            <person name="Barton G.J."/>
            <person name="Sherwood A.V."/>
            <person name="Lopez-Montes A."/>
            <person name="Asiedu R."/>
            <person name="Jamnadass R."/>
            <person name="Muchugi A."/>
            <person name="Goodstein D."/>
            <person name="Egesi C.N."/>
            <person name="Featherston J."/>
            <person name="Asfaw A."/>
            <person name="Simpson G.G."/>
            <person name="Dolezel J."/>
            <person name="Hendre P.S."/>
            <person name="Van Deynze A."/>
            <person name="Kumar P.L."/>
            <person name="Obidiegwu J.E."/>
            <person name="Bhattacharjee R."/>
            <person name="Rokhsar D.S."/>
        </authorList>
    </citation>
    <scope>NUCLEOTIDE SEQUENCE [LARGE SCALE GENOMIC DNA]</scope>
    <source>
        <strain evidence="2">cv. TDa95/00328</strain>
    </source>
</reference>
<evidence type="ECO:0000313" key="1">
    <source>
        <dbReference type="EMBL" id="KAH7669390.1"/>
    </source>
</evidence>
<evidence type="ECO:0000313" key="2">
    <source>
        <dbReference type="Proteomes" id="UP000827976"/>
    </source>
</evidence>
<dbReference type="EC" id="2.4.1.43" evidence="1"/>